<dbReference type="EMBL" id="JARAOO010000009">
    <property type="protein sequence ID" value="KAJ7956878.1"/>
    <property type="molecule type" value="Genomic_DNA"/>
</dbReference>
<organism evidence="2 3">
    <name type="scientific">Quillaja saponaria</name>
    <name type="common">Soap bark tree</name>
    <dbReference type="NCBI Taxonomy" id="32244"/>
    <lineage>
        <taxon>Eukaryota</taxon>
        <taxon>Viridiplantae</taxon>
        <taxon>Streptophyta</taxon>
        <taxon>Embryophyta</taxon>
        <taxon>Tracheophyta</taxon>
        <taxon>Spermatophyta</taxon>
        <taxon>Magnoliopsida</taxon>
        <taxon>eudicotyledons</taxon>
        <taxon>Gunneridae</taxon>
        <taxon>Pentapetalae</taxon>
        <taxon>rosids</taxon>
        <taxon>fabids</taxon>
        <taxon>Fabales</taxon>
        <taxon>Quillajaceae</taxon>
        <taxon>Quillaja</taxon>
    </lineage>
</organism>
<name>A0AAD7PII2_QUISA</name>
<feature type="compositionally biased region" description="Basic and acidic residues" evidence="1">
    <location>
        <begin position="23"/>
        <end position="45"/>
    </location>
</feature>
<evidence type="ECO:0000313" key="3">
    <source>
        <dbReference type="Proteomes" id="UP001163823"/>
    </source>
</evidence>
<proteinExistence type="predicted"/>
<dbReference type="Proteomes" id="UP001163823">
    <property type="component" value="Chromosome 9"/>
</dbReference>
<keyword evidence="3" id="KW-1185">Reference proteome</keyword>
<dbReference type="PANTHER" id="PTHR34950:SF2">
    <property type="entry name" value="OS10G0364900 PROTEIN"/>
    <property type="match status" value="1"/>
</dbReference>
<comment type="caution">
    <text evidence="2">The sequence shown here is derived from an EMBL/GenBank/DDBJ whole genome shotgun (WGS) entry which is preliminary data.</text>
</comment>
<dbReference type="KEGG" id="qsa:O6P43_023253"/>
<evidence type="ECO:0000313" key="2">
    <source>
        <dbReference type="EMBL" id="KAJ7956878.1"/>
    </source>
</evidence>
<dbReference type="PANTHER" id="PTHR34950">
    <property type="entry name" value="OS04G0457400 PROTEIN"/>
    <property type="match status" value="1"/>
</dbReference>
<sequence>MSSIGASYAGVYVMKKHQKEKMKRMEDERVKRGDVVISSTEERKVGGSGVSRSNKVHPGTNSAGEPGET</sequence>
<feature type="region of interest" description="Disordered" evidence="1">
    <location>
        <begin position="1"/>
        <end position="69"/>
    </location>
</feature>
<accession>A0AAD7PII2</accession>
<gene>
    <name evidence="2" type="ORF">O6P43_023253</name>
</gene>
<protein>
    <submittedName>
        <fullName evidence="2">Uncharacterized protein</fullName>
    </submittedName>
</protein>
<reference evidence="2" key="1">
    <citation type="journal article" date="2023" name="Science">
        <title>Elucidation of the pathway for biosynthesis of saponin adjuvants from the soapbark tree.</title>
        <authorList>
            <person name="Reed J."/>
            <person name="Orme A."/>
            <person name="El-Demerdash A."/>
            <person name="Owen C."/>
            <person name="Martin L.B.B."/>
            <person name="Misra R.C."/>
            <person name="Kikuchi S."/>
            <person name="Rejzek M."/>
            <person name="Martin A.C."/>
            <person name="Harkess A."/>
            <person name="Leebens-Mack J."/>
            <person name="Louveau T."/>
            <person name="Stephenson M.J."/>
            <person name="Osbourn A."/>
        </authorList>
    </citation>
    <scope>NUCLEOTIDE SEQUENCE</scope>
    <source>
        <strain evidence="2">S10</strain>
    </source>
</reference>
<dbReference type="AlphaFoldDB" id="A0AAD7PII2"/>
<evidence type="ECO:0000256" key="1">
    <source>
        <dbReference type="SAM" id="MobiDB-lite"/>
    </source>
</evidence>